<accession>Q2T4K9</accession>
<keyword evidence="5 6" id="KW-0472">Membrane</keyword>
<evidence type="ECO:0000256" key="3">
    <source>
        <dbReference type="ARBA" id="ARBA00022692"/>
    </source>
</evidence>
<comment type="similarity">
    <text evidence="2">Belongs to the autoinducer-2 exporter (AI-2E) (TC 2.A.86) family.</text>
</comment>
<evidence type="ECO:0000313" key="7">
    <source>
        <dbReference type="EMBL" id="ABC34718.1"/>
    </source>
</evidence>
<keyword evidence="3 6" id="KW-0812">Transmembrane</keyword>
<feature type="transmembrane region" description="Helical" evidence="6">
    <location>
        <begin position="204"/>
        <end position="222"/>
    </location>
</feature>
<dbReference type="AlphaFoldDB" id="Q2T4K9"/>
<feature type="transmembrane region" description="Helical" evidence="6">
    <location>
        <begin position="367"/>
        <end position="387"/>
    </location>
</feature>
<feature type="transmembrane region" description="Helical" evidence="6">
    <location>
        <begin position="286"/>
        <end position="311"/>
    </location>
</feature>
<name>Q2T4K9_BURTA</name>
<feature type="transmembrane region" description="Helical" evidence="6">
    <location>
        <begin position="318"/>
        <end position="336"/>
    </location>
</feature>
<evidence type="ECO:0000256" key="6">
    <source>
        <dbReference type="SAM" id="Phobius"/>
    </source>
</evidence>
<feature type="transmembrane region" description="Helical" evidence="6">
    <location>
        <begin position="55"/>
        <end position="72"/>
    </location>
</feature>
<dbReference type="Pfam" id="PF01594">
    <property type="entry name" value="AI-2E_transport"/>
    <property type="match status" value="1"/>
</dbReference>
<sequence>MRDARPPHRRARARPLRWRCPPRRAPRFHLSPRVLMVQNASVPPEPAGRPKAQSIALGALYAALVALALWVIRDFIPAIAWAGVVAIALWPALRRIDALPAFHGRATLVAAALTAAIALLVVVPVAAGLVEAIEQSRELLGWLHRVEQTGIPMPDALSHLPFGSQQASAWWQAHLAQPLHPASAVKGVDGGSVVTFGRHFGSRLVHAAVLFGFMLVTLFVIFRAGPRLSGALLTGVRRAFGDSGAALLQRMAAAVHGTVTGLVVVGFGEGVLLGLAYAFAGLPHAALLGLVTAVAAMLPFCAPLVFCGAALWLFVQGALGWAIGLAAFGAVVVFVAEHFVRPVLIGSSARLPFLLVLFGILGGAETFGLLGLFVGPALMTVLTVLWAEWVD</sequence>
<protein>
    <submittedName>
        <fullName evidence="7">Membrane protein, putative</fullName>
    </submittedName>
</protein>
<feature type="transmembrane region" description="Helical" evidence="6">
    <location>
        <begin position="259"/>
        <end position="280"/>
    </location>
</feature>
<feature type="transmembrane region" description="Helical" evidence="6">
    <location>
        <begin position="108"/>
        <end position="130"/>
    </location>
</feature>
<evidence type="ECO:0000256" key="1">
    <source>
        <dbReference type="ARBA" id="ARBA00004141"/>
    </source>
</evidence>
<feature type="transmembrane region" description="Helical" evidence="6">
    <location>
        <begin position="342"/>
        <end position="360"/>
    </location>
</feature>
<evidence type="ECO:0000256" key="4">
    <source>
        <dbReference type="ARBA" id="ARBA00022989"/>
    </source>
</evidence>
<dbReference type="PANTHER" id="PTHR21716">
    <property type="entry name" value="TRANSMEMBRANE PROTEIN"/>
    <property type="match status" value="1"/>
</dbReference>
<proteinExistence type="inferred from homology"/>
<dbReference type="KEGG" id="bte:BTH_II1696"/>
<keyword evidence="4 6" id="KW-1133">Transmembrane helix</keyword>
<comment type="subcellular location">
    <subcellularLocation>
        <location evidence="1">Membrane</location>
        <topology evidence="1">Multi-pass membrane protein</topology>
    </subcellularLocation>
</comment>
<dbReference type="HOGENOM" id="CLU_041771_1_0_4"/>
<reference evidence="7 8" key="1">
    <citation type="journal article" date="2005" name="BMC Genomics">
        <title>Bacterial genome adaptation to niches: divergence of the potential virulence genes in three Burkholderia species of different survival strategies.</title>
        <authorList>
            <person name="Kim H.S."/>
            <person name="Schell M.A."/>
            <person name="Yu Y."/>
            <person name="Ulrich R.L."/>
            <person name="Sarria S.H."/>
            <person name="Nierman W.C."/>
            <person name="DeShazer D."/>
        </authorList>
    </citation>
    <scope>NUCLEOTIDE SEQUENCE [LARGE SCALE GENOMIC DNA]</scope>
    <source>
        <strain evidence="8">ATCC 700388 / DSM 13276 / CCUG 48851 / CIP 106301 / E264</strain>
    </source>
</reference>
<dbReference type="InterPro" id="IPR002549">
    <property type="entry name" value="AI-2E-like"/>
</dbReference>
<dbReference type="GO" id="GO:0016020">
    <property type="term" value="C:membrane"/>
    <property type="evidence" value="ECO:0007669"/>
    <property type="project" value="UniProtKB-SubCell"/>
</dbReference>
<dbReference type="Proteomes" id="UP000001930">
    <property type="component" value="Chromosome II"/>
</dbReference>
<keyword evidence="8" id="KW-1185">Reference proteome</keyword>
<dbReference type="PANTHER" id="PTHR21716:SF61">
    <property type="entry name" value="BLR8064 PROTEIN"/>
    <property type="match status" value="1"/>
</dbReference>
<gene>
    <name evidence="7" type="ordered locus">BTH_II1696</name>
</gene>
<dbReference type="EMBL" id="CP000085">
    <property type="protein sequence ID" value="ABC34718.1"/>
    <property type="molecule type" value="Genomic_DNA"/>
</dbReference>
<organism evidence="7 8">
    <name type="scientific">Burkholderia thailandensis (strain ATCC 700388 / DSM 13276 / CCUG 48851 / CIP 106301 / E264)</name>
    <dbReference type="NCBI Taxonomy" id="271848"/>
    <lineage>
        <taxon>Bacteria</taxon>
        <taxon>Pseudomonadati</taxon>
        <taxon>Pseudomonadota</taxon>
        <taxon>Betaproteobacteria</taxon>
        <taxon>Burkholderiales</taxon>
        <taxon>Burkholderiaceae</taxon>
        <taxon>Burkholderia</taxon>
        <taxon>pseudomallei group</taxon>
    </lineage>
</organism>
<evidence type="ECO:0000313" key="8">
    <source>
        <dbReference type="Proteomes" id="UP000001930"/>
    </source>
</evidence>
<feature type="transmembrane region" description="Helical" evidence="6">
    <location>
        <begin position="78"/>
        <end position="96"/>
    </location>
</feature>
<evidence type="ECO:0000256" key="2">
    <source>
        <dbReference type="ARBA" id="ARBA00009773"/>
    </source>
</evidence>
<evidence type="ECO:0000256" key="5">
    <source>
        <dbReference type="ARBA" id="ARBA00023136"/>
    </source>
</evidence>